<evidence type="ECO:0000256" key="2">
    <source>
        <dbReference type="ARBA" id="ARBA00008335"/>
    </source>
</evidence>
<dbReference type="EMBL" id="FNAQ01000006">
    <property type="protein sequence ID" value="SDE26419.1"/>
    <property type="molecule type" value="Genomic_DNA"/>
</dbReference>
<dbReference type="SUPFAM" id="SSF103473">
    <property type="entry name" value="MFS general substrate transporter"/>
    <property type="match status" value="1"/>
</dbReference>
<dbReference type="OrthoDB" id="9780737at2"/>
<evidence type="ECO:0000313" key="11">
    <source>
        <dbReference type="Proteomes" id="UP000243205"/>
    </source>
</evidence>
<dbReference type="InterPro" id="IPR011701">
    <property type="entry name" value="MFS"/>
</dbReference>
<dbReference type="STRING" id="57664.SAMN05661003_10644"/>
<organism evidence="10 11">
    <name type="scientific">Desulfuromonas thiophila</name>
    <dbReference type="NCBI Taxonomy" id="57664"/>
    <lineage>
        <taxon>Bacteria</taxon>
        <taxon>Pseudomonadati</taxon>
        <taxon>Thermodesulfobacteriota</taxon>
        <taxon>Desulfuromonadia</taxon>
        <taxon>Desulfuromonadales</taxon>
        <taxon>Desulfuromonadaceae</taxon>
        <taxon>Desulfuromonas</taxon>
    </lineage>
</organism>
<evidence type="ECO:0000256" key="8">
    <source>
        <dbReference type="SAM" id="Phobius"/>
    </source>
</evidence>
<feature type="domain" description="Major facilitator superfamily (MFS) profile" evidence="9">
    <location>
        <begin position="21"/>
        <end position="403"/>
    </location>
</feature>
<proteinExistence type="inferred from homology"/>
<dbReference type="Proteomes" id="UP000243205">
    <property type="component" value="Unassembled WGS sequence"/>
</dbReference>
<dbReference type="AlphaFoldDB" id="A0A1G7BHA2"/>
<dbReference type="GO" id="GO:0022857">
    <property type="term" value="F:transmembrane transporter activity"/>
    <property type="evidence" value="ECO:0007669"/>
    <property type="project" value="InterPro"/>
</dbReference>
<name>A0A1G7BHA2_9BACT</name>
<feature type="transmembrane region" description="Helical" evidence="8">
    <location>
        <begin position="112"/>
        <end position="133"/>
    </location>
</feature>
<keyword evidence="11" id="KW-1185">Reference proteome</keyword>
<keyword evidence="3" id="KW-0813">Transport</keyword>
<feature type="transmembrane region" description="Helical" evidence="8">
    <location>
        <begin position="87"/>
        <end position="106"/>
    </location>
</feature>
<feature type="transmembrane region" description="Helical" evidence="8">
    <location>
        <begin position="257"/>
        <end position="276"/>
    </location>
</feature>
<accession>A0A1G7BHA2</accession>
<feature type="transmembrane region" description="Helical" evidence="8">
    <location>
        <begin position="313"/>
        <end position="336"/>
    </location>
</feature>
<protein>
    <submittedName>
        <fullName evidence="10">MFS transporter, YNFM family, putative membrane transport protein</fullName>
    </submittedName>
</protein>
<dbReference type="Gene3D" id="1.20.1250.20">
    <property type="entry name" value="MFS general substrate transporter like domains"/>
    <property type="match status" value="1"/>
</dbReference>
<comment type="subcellular location">
    <subcellularLocation>
        <location evidence="1">Cell membrane</location>
        <topology evidence="1">Multi-pass membrane protein</topology>
    </subcellularLocation>
</comment>
<evidence type="ECO:0000313" key="10">
    <source>
        <dbReference type="EMBL" id="SDE26419.1"/>
    </source>
</evidence>
<keyword evidence="5 8" id="KW-0812">Transmembrane</keyword>
<feature type="transmembrane region" description="Helical" evidence="8">
    <location>
        <begin position="222"/>
        <end position="245"/>
    </location>
</feature>
<evidence type="ECO:0000256" key="3">
    <source>
        <dbReference type="ARBA" id="ARBA00022448"/>
    </source>
</evidence>
<dbReference type="Pfam" id="PF07690">
    <property type="entry name" value="MFS_1"/>
    <property type="match status" value="1"/>
</dbReference>
<feature type="transmembrane region" description="Helical" evidence="8">
    <location>
        <begin position="288"/>
        <end position="307"/>
    </location>
</feature>
<keyword evidence="7 8" id="KW-0472">Membrane</keyword>
<keyword evidence="6 8" id="KW-1133">Transmembrane helix</keyword>
<feature type="transmembrane region" description="Helical" evidence="8">
    <location>
        <begin position="348"/>
        <end position="370"/>
    </location>
</feature>
<feature type="transmembrane region" description="Helical" evidence="8">
    <location>
        <begin position="376"/>
        <end position="399"/>
    </location>
</feature>
<dbReference type="InterPro" id="IPR036259">
    <property type="entry name" value="MFS_trans_sf"/>
</dbReference>
<feature type="transmembrane region" description="Helical" evidence="8">
    <location>
        <begin position="140"/>
        <end position="164"/>
    </location>
</feature>
<evidence type="ECO:0000256" key="1">
    <source>
        <dbReference type="ARBA" id="ARBA00004651"/>
    </source>
</evidence>
<feature type="transmembrane region" description="Helical" evidence="8">
    <location>
        <begin position="176"/>
        <end position="195"/>
    </location>
</feature>
<feature type="transmembrane region" description="Helical" evidence="8">
    <location>
        <begin position="21"/>
        <end position="43"/>
    </location>
</feature>
<evidence type="ECO:0000256" key="5">
    <source>
        <dbReference type="ARBA" id="ARBA00022692"/>
    </source>
</evidence>
<dbReference type="PANTHER" id="PTHR43271">
    <property type="entry name" value="BLL2771 PROTEIN"/>
    <property type="match status" value="1"/>
</dbReference>
<gene>
    <name evidence="10" type="ORF">SAMN05661003_10644</name>
</gene>
<evidence type="ECO:0000259" key="9">
    <source>
        <dbReference type="PROSITE" id="PS50850"/>
    </source>
</evidence>
<comment type="similarity">
    <text evidence="2">Belongs to the major facilitator superfamily.</text>
</comment>
<sequence length="403" mass="43065">MTPATSPSPHIHRSSPDYWRANLALFFAGFVTFSSLYCLQPLLPNLVAEFAISPARASLSLSLTTLALAAALPVAGSLSDALGRRRLIGTAMLLASLMALACLWLPSLAGLLTLRLLQGLVLAGIPAIAMAYLSEEMAPAVVGGAMGLYIAGNAIGGMTGRILTAWLADWLPWREAVAVIGLIGLLLTLAFWWLLPPSRRFCRRALAIGPLSRSLLSHLRQLPLLCLFVLAFCCMGAFICLYNYISFRLLAPPFNLSQSQVALIFVSYAFGAFGSRQIGRLGDRWGRAALLYAALLLMALGALATLARPLPLVAAGIIVLTIGFFGAHTTASTWVGQLAGNARAQASALYLLFYYLGSSIAGTLGGMFFARWHWPGVIGLILLQLMLATGSCLLLGRLLRRCD</sequence>
<dbReference type="PANTHER" id="PTHR43271:SF1">
    <property type="entry name" value="INNER MEMBRANE TRANSPORT PROTEIN YNFM"/>
    <property type="match status" value="1"/>
</dbReference>
<evidence type="ECO:0000256" key="4">
    <source>
        <dbReference type="ARBA" id="ARBA00022475"/>
    </source>
</evidence>
<reference evidence="11" key="1">
    <citation type="submission" date="2016-10" db="EMBL/GenBank/DDBJ databases">
        <authorList>
            <person name="Varghese N."/>
            <person name="Submissions S."/>
        </authorList>
    </citation>
    <scope>NUCLEOTIDE SEQUENCE [LARGE SCALE GENOMIC DNA]</scope>
    <source>
        <strain evidence="11">DSM 8987</strain>
    </source>
</reference>
<evidence type="ECO:0000256" key="7">
    <source>
        <dbReference type="ARBA" id="ARBA00023136"/>
    </source>
</evidence>
<keyword evidence="4" id="KW-1003">Cell membrane</keyword>
<dbReference type="InterPro" id="IPR020846">
    <property type="entry name" value="MFS_dom"/>
</dbReference>
<dbReference type="PROSITE" id="PS50850">
    <property type="entry name" value="MFS"/>
    <property type="match status" value="1"/>
</dbReference>
<dbReference type="CDD" id="cd17324">
    <property type="entry name" value="MFS_NepI_like"/>
    <property type="match status" value="1"/>
</dbReference>
<evidence type="ECO:0000256" key="6">
    <source>
        <dbReference type="ARBA" id="ARBA00022989"/>
    </source>
</evidence>
<dbReference type="GO" id="GO:0005886">
    <property type="term" value="C:plasma membrane"/>
    <property type="evidence" value="ECO:0007669"/>
    <property type="project" value="UniProtKB-SubCell"/>
</dbReference>
<dbReference type="RefSeq" id="WP_092077924.1">
    <property type="nucleotide sequence ID" value="NZ_FNAQ01000006.1"/>
</dbReference>
<feature type="transmembrane region" description="Helical" evidence="8">
    <location>
        <begin position="55"/>
        <end position="75"/>
    </location>
</feature>